<dbReference type="SMART" id="SM00075">
    <property type="entry name" value="HYDRO"/>
    <property type="match status" value="1"/>
</dbReference>
<evidence type="ECO:0000256" key="1">
    <source>
        <dbReference type="ARBA" id="ARBA00004191"/>
    </source>
</evidence>
<keyword evidence="4 6" id="KW-0964">Secreted</keyword>
<dbReference type="Pfam" id="PF01185">
    <property type="entry name" value="Hydrophobin"/>
    <property type="match status" value="1"/>
</dbReference>
<gene>
    <name evidence="7" type="ORF">CPB83DRAFT_850657</name>
</gene>
<feature type="signal peptide" evidence="6">
    <location>
        <begin position="1"/>
        <end position="22"/>
    </location>
</feature>
<keyword evidence="3 6" id="KW-0134">Cell wall</keyword>
<reference evidence="7" key="1">
    <citation type="submission" date="2020-11" db="EMBL/GenBank/DDBJ databases">
        <authorList>
            <consortium name="DOE Joint Genome Institute"/>
            <person name="Ahrendt S."/>
            <person name="Riley R."/>
            <person name="Andreopoulos W."/>
            <person name="Labutti K."/>
            <person name="Pangilinan J."/>
            <person name="Ruiz-Duenas F.J."/>
            <person name="Barrasa J.M."/>
            <person name="Sanchez-Garcia M."/>
            <person name="Camarero S."/>
            <person name="Miyauchi S."/>
            <person name="Serrano A."/>
            <person name="Linde D."/>
            <person name="Babiker R."/>
            <person name="Drula E."/>
            <person name="Ayuso-Fernandez I."/>
            <person name="Pacheco R."/>
            <person name="Padilla G."/>
            <person name="Ferreira P."/>
            <person name="Barriuso J."/>
            <person name="Kellner H."/>
            <person name="Castanera R."/>
            <person name="Alfaro M."/>
            <person name="Ramirez L."/>
            <person name="Pisabarro A.G."/>
            <person name="Kuo A."/>
            <person name="Tritt A."/>
            <person name="Lipzen A."/>
            <person name="He G."/>
            <person name="Yan M."/>
            <person name="Ng V."/>
            <person name="Cullen D."/>
            <person name="Martin F."/>
            <person name="Rosso M.-N."/>
            <person name="Henrissat B."/>
            <person name="Hibbett D."/>
            <person name="Martinez A.T."/>
            <person name="Grigoriev I.V."/>
        </authorList>
    </citation>
    <scope>NUCLEOTIDE SEQUENCE</scope>
    <source>
        <strain evidence="7">CBS 506.95</strain>
    </source>
</reference>
<dbReference type="GO" id="GO:0005199">
    <property type="term" value="F:structural constituent of cell wall"/>
    <property type="evidence" value="ECO:0007669"/>
    <property type="project" value="InterPro"/>
</dbReference>
<organism evidence="7 8">
    <name type="scientific">Crepidotus variabilis</name>
    <dbReference type="NCBI Taxonomy" id="179855"/>
    <lineage>
        <taxon>Eukaryota</taxon>
        <taxon>Fungi</taxon>
        <taxon>Dikarya</taxon>
        <taxon>Basidiomycota</taxon>
        <taxon>Agaricomycotina</taxon>
        <taxon>Agaricomycetes</taxon>
        <taxon>Agaricomycetidae</taxon>
        <taxon>Agaricales</taxon>
        <taxon>Agaricineae</taxon>
        <taxon>Crepidotaceae</taxon>
        <taxon>Crepidotus</taxon>
    </lineage>
</organism>
<evidence type="ECO:0000313" key="8">
    <source>
        <dbReference type="Proteomes" id="UP000807306"/>
    </source>
</evidence>
<keyword evidence="5 6" id="KW-1015">Disulfide bond</keyword>
<dbReference type="AlphaFoldDB" id="A0A9P6JSC8"/>
<evidence type="ECO:0000256" key="6">
    <source>
        <dbReference type="RuleBase" id="RU365009"/>
    </source>
</evidence>
<proteinExistence type="inferred from homology"/>
<dbReference type="InterPro" id="IPR001338">
    <property type="entry name" value="Class_I_Hydrophobin"/>
</dbReference>
<dbReference type="EMBL" id="MU157839">
    <property type="protein sequence ID" value="KAF9530629.1"/>
    <property type="molecule type" value="Genomic_DNA"/>
</dbReference>
<sequence>MRFATVLFTLLAAAASTKTVAGIAIEDRETNGQRMARGLPPLPPRDLTMRSSLVVAAKRGQPSSVPDPRCPHGTTYCCDYVKDHNDGLIAVLLGLLGLHFPDGVGIGKSCSKSPVGSVCHKTLACCTGTDYGSIVTTCSAL</sequence>
<comment type="subcellular location">
    <subcellularLocation>
        <location evidence="1 6">Secreted</location>
        <location evidence="1 6">Cell wall</location>
    </subcellularLocation>
</comment>
<comment type="caution">
    <text evidence="7">The sequence shown here is derived from an EMBL/GenBank/DDBJ whole genome shotgun (WGS) entry which is preliminary data.</text>
</comment>
<evidence type="ECO:0000256" key="5">
    <source>
        <dbReference type="ARBA" id="ARBA00023157"/>
    </source>
</evidence>
<protein>
    <recommendedName>
        <fullName evidence="6">Hydrophobin</fullName>
    </recommendedName>
</protein>
<evidence type="ECO:0000313" key="7">
    <source>
        <dbReference type="EMBL" id="KAF9530629.1"/>
    </source>
</evidence>
<comment type="similarity">
    <text evidence="2 6">Belongs to the fungal hydrophobin family.</text>
</comment>
<dbReference type="Proteomes" id="UP000807306">
    <property type="component" value="Unassembled WGS sequence"/>
</dbReference>
<accession>A0A9P6JSC8</accession>
<keyword evidence="8" id="KW-1185">Reference proteome</keyword>
<evidence type="ECO:0000256" key="2">
    <source>
        <dbReference type="ARBA" id="ARBA00010446"/>
    </source>
</evidence>
<evidence type="ECO:0000256" key="4">
    <source>
        <dbReference type="ARBA" id="ARBA00022525"/>
    </source>
</evidence>
<keyword evidence="6" id="KW-0732">Signal</keyword>
<name>A0A9P6JSC8_9AGAR</name>
<dbReference type="OrthoDB" id="3067553at2759"/>
<evidence type="ECO:0000256" key="3">
    <source>
        <dbReference type="ARBA" id="ARBA00022512"/>
    </source>
</evidence>
<dbReference type="GO" id="GO:0009277">
    <property type="term" value="C:fungal-type cell wall"/>
    <property type="evidence" value="ECO:0007669"/>
    <property type="project" value="InterPro"/>
</dbReference>
<feature type="chain" id="PRO_5040545271" description="Hydrophobin" evidence="6">
    <location>
        <begin position="23"/>
        <end position="141"/>
    </location>
</feature>